<organism evidence="1 2">
    <name type="scientific">Xylella fastidiosa subsp. multiplex</name>
    <dbReference type="NCBI Taxonomy" id="644357"/>
    <lineage>
        <taxon>Bacteria</taxon>
        <taxon>Pseudomonadati</taxon>
        <taxon>Pseudomonadota</taxon>
        <taxon>Gammaproteobacteria</taxon>
        <taxon>Lysobacterales</taxon>
        <taxon>Lysobacteraceae</taxon>
        <taxon>Xylella</taxon>
    </lineage>
</organism>
<protein>
    <submittedName>
        <fullName evidence="1">Uncharacterized protein</fullName>
    </submittedName>
</protein>
<evidence type="ECO:0000313" key="1">
    <source>
        <dbReference type="EMBL" id="MRU23000.1"/>
    </source>
</evidence>
<evidence type="ECO:0000313" key="2">
    <source>
        <dbReference type="Proteomes" id="UP000474061"/>
    </source>
</evidence>
<proteinExistence type="predicted"/>
<gene>
    <name evidence="1" type="ORF">FG476_02535</name>
</gene>
<dbReference type="AlphaFoldDB" id="A0A9Q4MFY6"/>
<dbReference type="EMBL" id="VDCJ01000327">
    <property type="protein sequence ID" value="MRU23000.1"/>
    <property type="molecule type" value="Genomic_DNA"/>
</dbReference>
<name>A0A9Q4MFY6_XYLFS</name>
<accession>A0A9Q4MFY6</accession>
<feature type="non-terminal residue" evidence="1">
    <location>
        <position position="155"/>
    </location>
</feature>
<comment type="caution">
    <text evidence="1">The sequence shown here is derived from an EMBL/GenBank/DDBJ whole genome shotgun (WGS) entry which is preliminary data.</text>
</comment>
<reference evidence="1" key="1">
    <citation type="submission" date="2019-05" db="EMBL/GenBank/DDBJ databases">
        <authorList>
            <person name="Castillo A."/>
            <person name="Giampetruzzi A."/>
            <person name="Landa B."/>
            <person name="Saponari M."/>
            <person name="Almeida R.P.P."/>
            <person name="Moralejo E."/>
            <person name="Marco-Noales E."/>
            <person name="Velasco-Amo M.P."/>
            <person name="Roman-Ecija M."/>
            <person name="Navarro I."/>
            <person name="Monterde A."/>
            <person name="Barbe S."/>
        </authorList>
    </citation>
    <scope>NUCLEOTIDE SEQUENCE</scope>
    <source>
        <strain evidence="1">XYL1981</strain>
    </source>
</reference>
<reference evidence="1" key="2">
    <citation type="journal article" date="2020" name="Appl. Environ. Microbiol.">
        <title>Multiple intercontinental introductions associated with the emergence of a plant pathogen in Europe.</title>
        <authorList>
            <person name="Landa B.B."/>
            <person name="Castillo A.I."/>
            <person name="Giampetruzzi A."/>
            <person name="Kahn A."/>
            <person name="Roman-Ecija M."/>
            <person name="Velasco-Amo M.P."/>
            <person name="Navas-Cortes J.A."/>
            <person name="Marco-Noales E."/>
            <person name="Barbe S."/>
            <person name="Moralejo E."/>
            <person name="Coletta-Filho H.D."/>
            <person name="Saldarelli P."/>
            <person name="Saponari M."/>
            <person name="Almeida R.P.P."/>
        </authorList>
    </citation>
    <scope>NUCLEOTIDE SEQUENCE</scope>
    <source>
        <strain evidence="1">XYL1981</strain>
    </source>
</reference>
<dbReference type="Proteomes" id="UP000474061">
    <property type="component" value="Unassembled WGS sequence"/>
</dbReference>
<sequence length="155" mass="16861">MGGKSKKATIGYWYLPMFHHGLGVGPLDAFLEFRGGDRTAWSGELTDTGTLHVDAPHLFGGEKDQGGIVGDMDVLFGKADQMPHSYLLATLGPQVPAWRGIATVVWKGGKYGAMNPYPQPASYKIRRILKGWDHDACWYPEKAAIGMQMAPSVAV</sequence>